<dbReference type="CDD" id="cd00067">
    <property type="entry name" value="GAL4"/>
    <property type="match status" value="1"/>
</dbReference>
<feature type="compositionally biased region" description="Polar residues" evidence="11">
    <location>
        <begin position="108"/>
        <end position="119"/>
    </location>
</feature>
<feature type="region of interest" description="Disordered" evidence="11">
    <location>
        <begin position="92"/>
        <end position="119"/>
    </location>
</feature>
<evidence type="ECO:0000256" key="8">
    <source>
        <dbReference type="ARBA" id="ARBA00038134"/>
    </source>
</evidence>
<dbReference type="SMART" id="SM00066">
    <property type="entry name" value="GAL4"/>
    <property type="match status" value="1"/>
</dbReference>
<comment type="subcellular location">
    <subcellularLocation>
        <location evidence="1">Nucleus</location>
    </subcellularLocation>
</comment>
<reference evidence="13" key="1">
    <citation type="journal article" date="2020" name="Stud. Mycol.">
        <title>101 Dothideomycetes genomes: a test case for predicting lifestyles and emergence of pathogens.</title>
        <authorList>
            <person name="Haridas S."/>
            <person name="Albert R."/>
            <person name="Binder M."/>
            <person name="Bloem J."/>
            <person name="Labutti K."/>
            <person name="Salamov A."/>
            <person name="Andreopoulos B."/>
            <person name="Baker S."/>
            <person name="Barry K."/>
            <person name="Bills G."/>
            <person name="Bluhm B."/>
            <person name="Cannon C."/>
            <person name="Castanera R."/>
            <person name="Culley D."/>
            <person name="Daum C."/>
            <person name="Ezra D."/>
            <person name="Gonzalez J."/>
            <person name="Henrissat B."/>
            <person name="Kuo A."/>
            <person name="Liang C."/>
            <person name="Lipzen A."/>
            <person name="Lutzoni F."/>
            <person name="Magnuson J."/>
            <person name="Mondo S."/>
            <person name="Nolan M."/>
            <person name="Ohm R."/>
            <person name="Pangilinan J."/>
            <person name="Park H.-J."/>
            <person name="Ramirez L."/>
            <person name="Alfaro M."/>
            <person name="Sun H."/>
            <person name="Tritt A."/>
            <person name="Yoshinaga Y."/>
            <person name="Zwiers L.-H."/>
            <person name="Turgeon B."/>
            <person name="Goodwin S."/>
            <person name="Spatafora J."/>
            <person name="Crous P."/>
            <person name="Grigoriev I."/>
        </authorList>
    </citation>
    <scope>NUCLEOTIDE SEQUENCE</scope>
    <source>
        <strain evidence="13">CBS 627.86</strain>
    </source>
</reference>
<dbReference type="OrthoDB" id="2595934at2759"/>
<dbReference type="GO" id="GO:0005634">
    <property type="term" value="C:nucleus"/>
    <property type="evidence" value="ECO:0007669"/>
    <property type="project" value="UniProtKB-SubCell"/>
</dbReference>
<name>A0A6A5YR25_9PLEO</name>
<dbReference type="InterPro" id="IPR051089">
    <property type="entry name" value="prtT"/>
</dbReference>
<keyword evidence="14" id="KW-1185">Reference proteome</keyword>
<evidence type="ECO:0000256" key="10">
    <source>
        <dbReference type="ARBA" id="ARBA00042461"/>
    </source>
</evidence>
<dbReference type="EMBL" id="ML977342">
    <property type="protein sequence ID" value="KAF2109470.1"/>
    <property type="molecule type" value="Genomic_DNA"/>
</dbReference>
<dbReference type="InterPro" id="IPR036864">
    <property type="entry name" value="Zn2-C6_fun-type_DNA-bd_sf"/>
</dbReference>
<accession>A0A6A5YR25</accession>
<keyword evidence="4" id="KW-0805">Transcription regulation</keyword>
<evidence type="ECO:0000256" key="2">
    <source>
        <dbReference type="ARBA" id="ARBA00022723"/>
    </source>
</evidence>
<keyword evidence="5" id="KW-0238">DNA-binding</keyword>
<keyword evidence="3" id="KW-0862">Zinc</keyword>
<keyword evidence="6" id="KW-0804">Transcription</keyword>
<gene>
    <name evidence="13" type="ORF">BDV96DRAFT_237091</name>
</gene>
<comment type="similarity">
    <text evidence="8">Belongs to the prtT family.</text>
</comment>
<dbReference type="AlphaFoldDB" id="A0A6A5YR25"/>
<dbReference type="InterPro" id="IPR001138">
    <property type="entry name" value="Zn2Cys6_DnaBD"/>
</dbReference>
<evidence type="ECO:0000256" key="6">
    <source>
        <dbReference type="ARBA" id="ARBA00023163"/>
    </source>
</evidence>
<evidence type="ECO:0000256" key="1">
    <source>
        <dbReference type="ARBA" id="ARBA00004123"/>
    </source>
</evidence>
<sequence length="578" mass="64340">MPADRGRASKACAACRKQKTRCYETSIGRPCLRCDRLGQSCSLSFEHASASTEGGGGDTWAGNGRDHEIDDRFAYLERTVATLSRRLDEFESGRLPQGGIPARRESPTRNNDVNQPTESAEASAAPLFVLRDVTNESGFRPVDRTATNTPSRGVSDDLIVKGVISIEDAVSLISIFQENYGRWVSFSATLPAHSLLENVRRSPLLLSACCLIAVRHSSQELATRLAPKLFREARTLLSSAMLVVPQPIEFFQAALVLSLWSTTIGQVPLSIDSWLLSGFALQHSIASGLFSAPKDMSQSTQSKKELDRLCVWNHLCLVHLHYCVGTRRKAVLDRKEVDRCRLIVGSDHATNFELRMVSEVYLYWIIYDSFNTTIDLPRTQAALHAWKEEWNFLLEQPRSQFVQMGFWFAQLLVYDQSLKTRSAAVRESLLQEMVRLSTAIINLAIDSADERTRHLTDHIYHMISFAAVTLCRLLHNYEAQLSASHNLVGLDGLILSLVSWLHAIGLPSHVAHTMGDVVAAFHKKLRPDAGPSPNPSYADVDPGIQDDYAQFFPELFGSAGFDMMNGSMSMLPDFQPLL</sequence>
<dbReference type="PANTHER" id="PTHR31845">
    <property type="entry name" value="FINGER DOMAIN PROTEIN, PUTATIVE-RELATED"/>
    <property type="match status" value="1"/>
</dbReference>
<protein>
    <recommendedName>
        <fullName evidence="9">Transcriptional activator of proteases prtT</fullName>
    </recommendedName>
    <alternativeName>
        <fullName evidence="10">Zn(2)-C6 zinc finger-containing protein prtT</fullName>
    </alternativeName>
</protein>
<proteinExistence type="inferred from homology"/>
<evidence type="ECO:0000256" key="4">
    <source>
        <dbReference type="ARBA" id="ARBA00023015"/>
    </source>
</evidence>
<dbReference type="GO" id="GO:0000981">
    <property type="term" value="F:DNA-binding transcription factor activity, RNA polymerase II-specific"/>
    <property type="evidence" value="ECO:0007669"/>
    <property type="project" value="InterPro"/>
</dbReference>
<dbReference type="GO" id="GO:0008270">
    <property type="term" value="F:zinc ion binding"/>
    <property type="evidence" value="ECO:0007669"/>
    <property type="project" value="InterPro"/>
</dbReference>
<dbReference type="PROSITE" id="PS00463">
    <property type="entry name" value="ZN2_CY6_FUNGAL_1"/>
    <property type="match status" value="1"/>
</dbReference>
<evidence type="ECO:0000256" key="5">
    <source>
        <dbReference type="ARBA" id="ARBA00023125"/>
    </source>
</evidence>
<evidence type="ECO:0000256" key="3">
    <source>
        <dbReference type="ARBA" id="ARBA00022833"/>
    </source>
</evidence>
<dbReference type="CDD" id="cd12148">
    <property type="entry name" value="fungal_TF_MHR"/>
    <property type="match status" value="1"/>
</dbReference>
<dbReference type="Pfam" id="PF00172">
    <property type="entry name" value="Zn_clus"/>
    <property type="match status" value="1"/>
</dbReference>
<evidence type="ECO:0000259" key="12">
    <source>
        <dbReference type="PROSITE" id="PS50048"/>
    </source>
</evidence>
<dbReference type="PANTHER" id="PTHR31845:SF34">
    <property type="entry name" value="TRANSCRIPTIONAL ACTIVATOR OF PROTEASES PRTT"/>
    <property type="match status" value="1"/>
</dbReference>
<organism evidence="13 14">
    <name type="scientific">Lophiotrema nucula</name>
    <dbReference type="NCBI Taxonomy" id="690887"/>
    <lineage>
        <taxon>Eukaryota</taxon>
        <taxon>Fungi</taxon>
        <taxon>Dikarya</taxon>
        <taxon>Ascomycota</taxon>
        <taxon>Pezizomycotina</taxon>
        <taxon>Dothideomycetes</taxon>
        <taxon>Pleosporomycetidae</taxon>
        <taxon>Pleosporales</taxon>
        <taxon>Lophiotremataceae</taxon>
        <taxon>Lophiotrema</taxon>
    </lineage>
</organism>
<evidence type="ECO:0000256" key="9">
    <source>
        <dbReference type="ARBA" id="ARBA00041135"/>
    </source>
</evidence>
<dbReference type="PROSITE" id="PS50048">
    <property type="entry name" value="ZN2_CY6_FUNGAL_2"/>
    <property type="match status" value="1"/>
</dbReference>
<keyword evidence="7" id="KW-0539">Nucleus</keyword>
<evidence type="ECO:0000313" key="14">
    <source>
        <dbReference type="Proteomes" id="UP000799770"/>
    </source>
</evidence>
<dbReference type="SUPFAM" id="SSF57701">
    <property type="entry name" value="Zn2/Cys6 DNA-binding domain"/>
    <property type="match status" value="1"/>
</dbReference>
<feature type="domain" description="Zn(2)-C6 fungal-type" evidence="12">
    <location>
        <begin position="11"/>
        <end position="43"/>
    </location>
</feature>
<dbReference type="Gene3D" id="4.10.240.10">
    <property type="entry name" value="Zn(2)-C6 fungal-type DNA-binding domain"/>
    <property type="match status" value="1"/>
</dbReference>
<evidence type="ECO:0000256" key="7">
    <source>
        <dbReference type="ARBA" id="ARBA00023242"/>
    </source>
</evidence>
<evidence type="ECO:0000313" key="13">
    <source>
        <dbReference type="EMBL" id="KAF2109470.1"/>
    </source>
</evidence>
<dbReference type="GO" id="GO:0000976">
    <property type="term" value="F:transcription cis-regulatory region binding"/>
    <property type="evidence" value="ECO:0007669"/>
    <property type="project" value="TreeGrafter"/>
</dbReference>
<keyword evidence="2" id="KW-0479">Metal-binding</keyword>
<dbReference type="Proteomes" id="UP000799770">
    <property type="component" value="Unassembled WGS sequence"/>
</dbReference>
<evidence type="ECO:0000256" key="11">
    <source>
        <dbReference type="SAM" id="MobiDB-lite"/>
    </source>
</evidence>